<dbReference type="PANTHER" id="PTHR22807">
    <property type="entry name" value="NOP2 YEAST -RELATED NOL1/NOP2/FMU SUN DOMAIN-CONTAINING"/>
    <property type="match status" value="1"/>
</dbReference>
<dbReference type="GO" id="GO:0009383">
    <property type="term" value="F:rRNA (cytosine-C5-)-methyltransferase activity"/>
    <property type="evidence" value="ECO:0007669"/>
    <property type="project" value="TreeGrafter"/>
</dbReference>
<comment type="caution">
    <text evidence="2">The sequence shown here is derived from an EMBL/GenBank/DDBJ whole genome shotgun (WGS) entry which is preliminary data.</text>
</comment>
<organism evidence="2 3">
    <name type="scientific">Rotaria magnacalcarata</name>
    <dbReference type="NCBI Taxonomy" id="392030"/>
    <lineage>
        <taxon>Eukaryota</taxon>
        <taxon>Metazoa</taxon>
        <taxon>Spiralia</taxon>
        <taxon>Gnathifera</taxon>
        <taxon>Rotifera</taxon>
        <taxon>Eurotatoria</taxon>
        <taxon>Bdelloidea</taxon>
        <taxon>Philodinida</taxon>
        <taxon>Philodinidae</taxon>
        <taxon>Rotaria</taxon>
    </lineage>
</organism>
<evidence type="ECO:0000256" key="1">
    <source>
        <dbReference type="SAM" id="MobiDB-lite"/>
    </source>
</evidence>
<dbReference type="InterPro" id="IPR029063">
    <property type="entry name" value="SAM-dependent_MTases_sf"/>
</dbReference>
<evidence type="ECO:0000313" key="3">
    <source>
        <dbReference type="Proteomes" id="UP000676336"/>
    </source>
</evidence>
<sequence length="221" mass="26362">ATKRQSDGESNDEEQINGYTDENQQWLKPKKKKELFDDDEQNEEESMDEDVPYDDQFNEMESSSEEEEENDGDEPKLDIEKQSKKIREKQRQTKERSEQELLTNIQQHEKVQFPSGQEVTKEAPQADLQLLMHRIREVINVLNDFKNKREANRSRKEYLDLLRQDLCNYYSYNEFLMNKILDLFPLAEVIDFLEANEVQRPVTIRTNTLKTRRRDLAQALI</sequence>
<feature type="compositionally biased region" description="Basic and acidic residues" evidence="1">
    <location>
        <begin position="73"/>
        <end position="99"/>
    </location>
</feature>
<evidence type="ECO:0000313" key="2">
    <source>
        <dbReference type="EMBL" id="CAF5197442.1"/>
    </source>
</evidence>
<dbReference type="Gene3D" id="3.30.70.1170">
    <property type="entry name" value="Sun protein, domain 3"/>
    <property type="match status" value="1"/>
</dbReference>
<protein>
    <submittedName>
        <fullName evidence="2">Uncharacterized protein</fullName>
    </submittedName>
</protein>
<dbReference type="Proteomes" id="UP000676336">
    <property type="component" value="Unassembled WGS sequence"/>
</dbReference>
<reference evidence="2" key="1">
    <citation type="submission" date="2021-02" db="EMBL/GenBank/DDBJ databases">
        <authorList>
            <person name="Nowell W R."/>
        </authorList>
    </citation>
    <scope>NUCLEOTIDE SEQUENCE</scope>
</reference>
<dbReference type="GO" id="GO:0005730">
    <property type="term" value="C:nucleolus"/>
    <property type="evidence" value="ECO:0007669"/>
    <property type="project" value="TreeGrafter"/>
</dbReference>
<dbReference type="EMBL" id="CAJOBI010330322">
    <property type="protein sequence ID" value="CAF5197442.1"/>
    <property type="molecule type" value="Genomic_DNA"/>
</dbReference>
<dbReference type="InterPro" id="IPR023267">
    <property type="entry name" value="RCMT"/>
</dbReference>
<feature type="region of interest" description="Disordered" evidence="1">
    <location>
        <begin position="1"/>
        <end position="104"/>
    </location>
</feature>
<gene>
    <name evidence="2" type="ORF">SMN809_LOCUS74512</name>
</gene>
<dbReference type="GO" id="GO:0000470">
    <property type="term" value="P:maturation of LSU-rRNA"/>
    <property type="evidence" value="ECO:0007669"/>
    <property type="project" value="TreeGrafter"/>
</dbReference>
<dbReference type="SUPFAM" id="SSF53335">
    <property type="entry name" value="S-adenosyl-L-methionine-dependent methyltransferases"/>
    <property type="match status" value="1"/>
</dbReference>
<dbReference type="PANTHER" id="PTHR22807:SF30">
    <property type="entry name" value="28S RRNA (CYTOSINE(4447)-C(5))-METHYLTRANSFERASE-RELATED"/>
    <property type="match status" value="1"/>
</dbReference>
<dbReference type="AlphaFoldDB" id="A0A8S3IBN6"/>
<proteinExistence type="predicted"/>
<accession>A0A8S3IBN6</accession>
<dbReference type="PRINTS" id="PR02012">
    <property type="entry name" value="RCMTNOP2"/>
</dbReference>
<dbReference type="InterPro" id="IPR023273">
    <property type="entry name" value="RCMT_NOP2"/>
</dbReference>
<feature type="non-terminal residue" evidence="2">
    <location>
        <position position="1"/>
    </location>
</feature>
<dbReference type="GO" id="GO:0070475">
    <property type="term" value="P:rRNA base methylation"/>
    <property type="evidence" value="ECO:0007669"/>
    <property type="project" value="TreeGrafter"/>
</dbReference>
<name>A0A8S3IBN6_9BILA</name>
<feature type="non-terminal residue" evidence="2">
    <location>
        <position position="221"/>
    </location>
</feature>
<feature type="compositionally biased region" description="Polar residues" evidence="1">
    <location>
        <begin position="17"/>
        <end position="26"/>
    </location>
</feature>
<feature type="compositionally biased region" description="Acidic residues" evidence="1">
    <location>
        <begin position="36"/>
        <end position="72"/>
    </location>
</feature>